<dbReference type="InterPro" id="IPR045957">
    <property type="entry name" value="DUF6377"/>
</dbReference>
<keyword evidence="1" id="KW-1133">Transmembrane helix</keyword>
<dbReference type="Pfam" id="PF19904">
    <property type="entry name" value="DUF6377"/>
    <property type="match status" value="1"/>
</dbReference>
<feature type="domain" description="DUF6377" evidence="2">
    <location>
        <begin position="257"/>
        <end position="489"/>
    </location>
</feature>
<reference evidence="3 4" key="1">
    <citation type="journal article" date="2020" name="Syst. Appl. Microbiol.">
        <title>Arthrospiribacter ruber gen. nov., sp. nov., a novel bacterium isolated from Arthrospira cultures.</title>
        <authorList>
            <person name="Waleron M."/>
            <person name="Misztak A."/>
            <person name="Waleron M.M."/>
            <person name="Furmaniak M."/>
            <person name="Mrozik A."/>
            <person name="Waleron K."/>
        </authorList>
    </citation>
    <scope>NUCLEOTIDE SEQUENCE [LARGE SCALE GENOMIC DNA]</scope>
    <source>
        <strain evidence="3 4">DPMB0001</strain>
    </source>
</reference>
<dbReference type="AlphaFoldDB" id="A0A951IT99"/>
<keyword evidence="1" id="KW-0812">Transmembrane</keyword>
<comment type="caution">
    <text evidence="3">The sequence shown here is derived from an EMBL/GenBank/DDBJ whole genome shotgun (WGS) entry which is preliminary data.</text>
</comment>
<keyword evidence="1" id="KW-0472">Membrane</keyword>
<evidence type="ECO:0000259" key="2">
    <source>
        <dbReference type="Pfam" id="PF19904"/>
    </source>
</evidence>
<proteinExistence type="predicted"/>
<sequence length="527" mass="61142">MMKRFIQCSIIITFAILKTPESIGQNITGYLKLIEVIDQKEHFESEKRTRIAELREKIEAKNQKDNYYVRDLESLHKIYLKYNFDSAIHFGLLMGQEARRLNREDLEILSRIKIANTLISAGIYGPALDSLNKVFEEKIPVSHKEEFFFTKAKLFFDMADYNGSFYFHQLNDSGLIYLDSALIHTKDQSLHGSYSGLKLLRKRNFDEADMVYSKLLKEFSLDDRQFAVDASAYSYILEQKGNKKEAIDWLVEAAILDIKTSNKENLALIKLSQMAYEQGELDISSKFLLSALEDAITYGAIQRKFQILDILPVIDAAKLELTENQKIKFQVLSIGLVILSLFIIVFLVVVLRQYKKLKEARDLLRRSNIKLKEANLIKEEYIGYFFKSNTEYMQKLEKLTSGIDSKLINNKIHEIKPLLAKYNQKKERQTMFNAFDSAFLKIFPDFVPQFNSLFLEENQILLKDNELLNTDLRIFALMRLGITDTEKIALILNYSVSTIHSYKSRIKSKSIKSNEEFEDAIKQISSI</sequence>
<dbReference type="Proteomes" id="UP000727490">
    <property type="component" value="Unassembled WGS sequence"/>
</dbReference>
<dbReference type="EMBL" id="RPHB01000002">
    <property type="protein sequence ID" value="MBW3467040.1"/>
    <property type="molecule type" value="Genomic_DNA"/>
</dbReference>
<keyword evidence="4" id="KW-1185">Reference proteome</keyword>
<gene>
    <name evidence="3" type="ORF">EGN73_04345</name>
</gene>
<protein>
    <recommendedName>
        <fullName evidence="2">DUF6377 domain-containing protein</fullName>
    </recommendedName>
</protein>
<name>A0A951IT99_9BACT</name>
<feature type="transmembrane region" description="Helical" evidence="1">
    <location>
        <begin position="331"/>
        <end position="351"/>
    </location>
</feature>
<evidence type="ECO:0000313" key="3">
    <source>
        <dbReference type="EMBL" id="MBW3467040.1"/>
    </source>
</evidence>
<accession>A0A951IT99</accession>
<evidence type="ECO:0000313" key="4">
    <source>
        <dbReference type="Proteomes" id="UP000727490"/>
    </source>
</evidence>
<dbReference type="RefSeq" id="WP_219287249.1">
    <property type="nucleotide sequence ID" value="NZ_RPHB01000002.1"/>
</dbReference>
<organism evidence="3 4">
    <name type="scientific">Arthrospiribacter ruber</name>
    <dbReference type="NCBI Taxonomy" id="2487934"/>
    <lineage>
        <taxon>Bacteria</taxon>
        <taxon>Pseudomonadati</taxon>
        <taxon>Bacteroidota</taxon>
        <taxon>Cytophagia</taxon>
        <taxon>Cytophagales</taxon>
        <taxon>Cyclobacteriaceae</taxon>
        <taxon>Arthrospiribacter</taxon>
    </lineage>
</organism>
<evidence type="ECO:0000256" key="1">
    <source>
        <dbReference type="SAM" id="Phobius"/>
    </source>
</evidence>